<dbReference type="Gene3D" id="3.40.50.1820">
    <property type="entry name" value="alpha/beta hydrolase"/>
    <property type="match status" value="1"/>
</dbReference>
<dbReference type="GeneID" id="90035173"/>
<dbReference type="PANTHER" id="PTHR42776">
    <property type="entry name" value="SERINE PEPTIDASE S9 FAMILY MEMBER"/>
    <property type="match status" value="1"/>
</dbReference>
<keyword evidence="3 7" id="KW-0378">Hydrolase</keyword>
<evidence type="ECO:0000259" key="6">
    <source>
        <dbReference type="Pfam" id="PF00326"/>
    </source>
</evidence>
<evidence type="ECO:0000256" key="1">
    <source>
        <dbReference type="ARBA" id="ARBA00010040"/>
    </source>
</evidence>
<keyword evidence="8" id="KW-1185">Reference proteome</keyword>
<dbReference type="Proteomes" id="UP001498771">
    <property type="component" value="Unassembled WGS sequence"/>
</dbReference>
<comment type="caution">
    <text evidence="7">The sequence shown here is derived from an EMBL/GenBank/DDBJ whole genome shotgun (WGS) entry which is preliminary data.</text>
</comment>
<evidence type="ECO:0000256" key="4">
    <source>
        <dbReference type="ARBA" id="ARBA00032829"/>
    </source>
</evidence>
<dbReference type="SUPFAM" id="SSF53474">
    <property type="entry name" value="alpha/beta-Hydrolases"/>
    <property type="match status" value="1"/>
</dbReference>
<keyword evidence="2 5" id="KW-0732">Signal</keyword>
<gene>
    <name evidence="7" type="ORF">BZA70DRAFT_144402</name>
</gene>
<dbReference type="InterPro" id="IPR029058">
    <property type="entry name" value="AB_hydrolase_fold"/>
</dbReference>
<reference evidence="7 8" key="1">
    <citation type="submission" date="2024-03" db="EMBL/GenBank/DDBJ databases">
        <title>Genome-scale model development and genomic sequencing of the oleaginous clade Lipomyces.</title>
        <authorList>
            <consortium name="Lawrence Berkeley National Laboratory"/>
            <person name="Czajka J.J."/>
            <person name="Han Y."/>
            <person name="Kim J."/>
            <person name="Mondo S.J."/>
            <person name="Hofstad B.A."/>
            <person name="Robles A."/>
            <person name="Haridas S."/>
            <person name="Riley R."/>
            <person name="LaButti K."/>
            <person name="Pangilinan J."/>
            <person name="Andreopoulos W."/>
            <person name="Lipzen A."/>
            <person name="Yan J."/>
            <person name="Wang M."/>
            <person name="Ng V."/>
            <person name="Grigoriev I.V."/>
            <person name="Spatafora J.W."/>
            <person name="Magnuson J.K."/>
            <person name="Baker S.E."/>
            <person name="Pomraning K.R."/>
        </authorList>
    </citation>
    <scope>NUCLEOTIDE SEQUENCE [LARGE SCALE GENOMIC DNA]</scope>
    <source>
        <strain evidence="7 8">Phaff 52-87</strain>
    </source>
</reference>
<evidence type="ECO:0000256" key="3">
    <source>
        <dbReference type="ARBA" id="ARBA00022801"/>
    </source>
</evidence>
<dbReference type="EMBL" id="JBBJBU010000004">
    <property type="protein sequence ID" value="KAK7205855.1"/>
    <property type="molecule type" value="Genomic_DNA"/>
</dbReference>
<evidence type="ECO:0000256" key="2">
    <source>
        <dbReference type="ARBA" id="ARBA00022729"/>
    </source>
</evidence>
<dbReference type="RefSeq" id="XP_064768888.1">
    <property type="nucleotide sequence ID" value="XM_064909661.1"/>
</dbReference>
<evidence type="ECO:0000256" key="5">
    <source>
        <dbReference type="SAM" id="SignalP"/>
    </source>
</evidence>
<dbReference type="SUPFAM" id="SSF69322">
    <property type="entry name" value="Tricorn protease domain 2"/>
    <property type="match status" value="1"/>
</dbReference>
<dbReference type="InterPro" id="IPR001375">
    <property type="entry name" value="Peptidase_S9_cat"/>
</dbReference>
<dbReference type="PANTHER" id="PTHR42776:SF13">
    <property type="entry name" value="DIPEPTIDYL-PEPTIDASE 5"/>
    <property type="match status" value="1"/>
</dbReference>
<accession>A0ABR1F7P2</accession>
<feature type="signal peptide" evidence="5">
    <location>
        <begin position="1"/>
        <end position="21"/>
    </location>
</feature>
<dbReference type="Gene3D" id="2.120.10.30">
    <property type="entry name" value="TolB, C-terminal domain"/>
    <property type="match status" value="1"/>
</dbReference>
<dbReference type="Pfam" id="PF00326">
    <property type="entry name" value="Peptidase_S9"/>
    <property type="match status" value="1"/>
</dbReference>
<name>A0ABR1F7P2_9ASCO</name>
<organism evidence="7 8">
    <name type="scientific">Myxozyma melibiosi</name>
    <dbReference type="NCBI Taxonomy" id="54550"/>
    <lineage>
        <taxon>Eukaryota</taxon>
        <taxon>Fungi</taxon>
        <taxon>Dikarya</taxon>
        <taxon>Ascomycota</taxon>
        <taxon>Saccharomycotina</taxon>
        <taxon>Lipomycetes</taxon>
        <taxon>Lipomycetales</taxon>
        <taxon>Lipomycetaceae</taxon>
        <taxon>Myxozyma</taxon>
    </lineage>
</organism>
<feature type="chain" id="PRO_5045553642" description="Dipeptidyl-peptidase V" evidence="5">
    <location>
        <begin position="22"/>
        <end position="718"/>
    </location>
</feature>
<dbReference type="InterPro" id="IPR011042">
    <property type="entry name" value="6-blade_b-propeller_TolB-like"/>
</dbReference>
<feature type="domain" description="Peptidase S9 prolyl oligopeptidase catalytic" evidence="6">
    <location>
        <begin position="473"/>
        <end position="684"/>
    </location>
</feature>
<protein>
    <recommendedName>
        <fullName evidence="4">Dipeptidyl-peptidase V</fullName>
    </recommendedName>
</protein>
<comment type="similarity">
    <text evidence="1">Belongs to the peptidase S9C family.</text>
</comment>
<sequence length="718" mass="78716">MKTLLRSALLACFSSALLVSAISYDDVIQAPRRSEAVPNKSGTLAVYTETSYSFSTRAWSGALKTIALEAGAEPKTVIADAADVGDLAWAGSDDATVLYLNTSGEYTALWSVDVGSGAKAKIYEFPGSVSLLKTHASAAGVRVVTSGWATPAGELLSPDAPAKEDTGLLYDSTFVRHWDYWLSENRKSVFGLLLSADLKTVKEPLTNYLKGLGIESPIMPFPSASDFDLAADKLVVNAKAPELSPANNTATYFYVLKYTDTNEPGKPLNKAGLGACSSPVFSPDATKIAGLVMLENGYESDQNIVYVYDLNDGGAGKNVTYGRAFDRSPGAVMWAPDREDYLVLVGEDVGKEVVWTLDISTPGLLPQKLSTTHSVSSVAFIGSSTAKLLLSSSAIVKSTYFEIYDHATDSATLLLDAPTTLPESRVGEFWFTGSREVKVHGFIVYPENFDPKKKYPLAFLIHGGPQSAWTDSWSTRWNPAVWADNGPDGYVVVTINPTGSTSYGKEFTDKIQNNWGSYPYIDLVLGLEYCYKSFEFIDTERMIAAGASYGGYMINWIQGSALGRVFKALVTHDGVFSTLNQYGSEELYFPAHDFGGSFVENTRGYYKFNPMNRMYHWATPHFIVHNALDYRLPESEGLLAFNVLQELGVPSKLLHFPDENHWVLKPDNSRRWHKEIFEFINTYSSASASTKRSGAGETKTAAQILEEVVDNVEREIFF</sequence>
<evidence type="ECO:0000313" key="8">
    <source>
        <dbReference type="Proteomes" id="UP001498771"/>
    </source>
</evidence>
<proteinExistence type="inferred from homology"/>
<evidence type="ECO:0000313" key="7">
    <source>
        <dbReference type="EMBL" id="KAK7205855.1"/>
    </source>
</evidence>
<dbReference type="GO" id="GO:0016787">
    <property type="term" value="F:hydrolase activity"/>
    <property type="evidence" value="ECO:0007669"/>
    <property type="project" value="UniProtKB-KW"/>
</dbReference>